<dbReference type="STRING" id="883077.HMPREF9241_00886"/>
<organism evidence="2 3">
    <name type="scientific">Schaalia turicensis ACS-279-V-Col4</name>
    <dbReference type="NCBI Taxonomy" id="883077"/>
    <lineage>
        <taxon>Bacteria</taxon>
        <taxon>Bacillati</taxon>
        <taxon>Actinomycetota</taxon>
        <taxon>Actinomycetes</taxon>
        <taxon>Actinomycetales</taxon>
        <taxon>Actinomycetaceae</taxon>
        <taxon>Schaalia</taxon>
    </lineage>
</organism>
<keyword evidence="3" id="KW-1185">Reference proteome</keyword>
<dbReference type="Proteomes" id="UP000003994">
    <property type="component" value="Unassembled WGS sequence"/>
</dbReference>
<proteinExistence type="predicted"/>
<dbReference type="PATRIC" id="fig|883077.3.peg.891"/>
<dbReference type="AlphaFoldDB" id="K0YRP2"/>
<dbReference type="EMBL" id="AGWQ01000006">
    <property type="protein sequence ID" value="EJZ86261.1"/>
    <property type="molecule type" value="Genomic_DNA"/>
</dbReference>
<protein>
    <submittedName>
        <fullName evidence="2">Uncharacterized protein</fullName>
    </submittedName>
</protein>
<name>K0YRP2_9ACTO</name>
<dbReference type="PROSITE" id="PS51257">
    <property type="entry name" value="PROKAR_LIPOPROTEIN"/>
    <property type="match status" value="1"/>
</dbReference>
<dbReference type="HOGENOM" id="CLU_817929_0_0_11"/>
<reference evidence="2 3" key="1">
    <citation type="submission" date="2012-07" db="EMBL/GenBank/DDBJ databases">
        <title>The Genome Sequence of Actinomyces turicensis ACS-279-V-COL4.</title>
        <authorList>
            <consortium name="The Broad Institute Genome Sequencing Platform"/>
            <person name="Earl A."/>
            <person name="Ward D."/>
            <person name="Feldgarden M."/>
            <person name="Gevers D."/>
            <person name="Saerens B."/>
            <person name="Vaneechoutte M."/>
            <person name="Walker B."/>
            <person name="Young S.K."/>
            <person name="Zeng Q."/>
            <person name="Gargeya S."/>
            <person name="Fitzgerald M."/>
            <person name="Haas B."/>
            <person name="Abouelleil A."/>
            <person name="Alvarado L."/>
            <person name="Arachchi H.M."/>
            <person name="Berlin A."/>
            <person name="Chapman S.B."/>
            <person name="Goldberg J."/>
            <person name="Griggs A."/>
            <person name="Gujja S."/>
            <person name="Hansen M."/>
            <person name="Howarth C."/>
            <person name="Imamovic A."/>
            <person name="Larimer J."/>
            <person name="McCowen C."/>
            <person name="Montmayeur A."/>
            <person name="Murphy C."/>
            <person name="Neiman D."/>
            <person name="Pearson M."/>
            <person name="Priest M."/>
            <person name="Roberts A."/>
            <person name="Saif S."/>
            <person name="Shea T."/>
            <person name="Sisk P."/>
            <person name="Sykes S."/>
            <person name="Wortman J."/>
            <person name="Nusbaum C."/>
            <person name="Birren B."/>
        </authorList>
    </citation>
    <scope>NUCLEOTIDE SEQUENCE [LARGE SCALE GENOMIC DNA]</scope>
    <source>
        <strain evidence="2 3">ACS-279-V-Col4</strain>
    </source>
</reference>
<dbReference type="RefSeq" id="WP_006681091.1">
    <property type="nucleotide sequence ID" value="NZ_JH815209.1"/>
</dbReference>
<evidence type="ECO:0000313" key="3">
    <source>
        <dbReference type="Proteomes" id="UP000003994"/>
    </source>
</evidence>
<sequence length="339" mass="34697">MALQRHLGAVHAHFVRILALLFVLLGFVLACATPSFAQGDGKSANSPFLKDSLSDTFTVLSSCSGLDATHLIAIYLDGNGTLLQRSEALANPLTGEKLDAKVWAVGTYDAQKERFVAPVEIPNGTNNADGTLWEANVAHQLTVFYLTKDGHSAGEACEFTRWVGITQKAIPITPVDPVEPATPVQPVDPVIPSEPEKPVTPGAPVVPEPVTPSAPATLLPDAISAQTNTAAARSASNPAVQVPAQQTTLASPVPSEASSTEDQSDQPTVKLLSSQSSESSASSLSAEAILAAHEANADNGAAMNAAMALSASAFAAGGGMVLIAGGVVAHLLSASAPTQ</sequence>
<comment type="caution">
    <text evidence="2">The sequence shown here is derived from an EMBL/GenBank/DDBJ whole genome shotgun (WGS) entry which is preliminary data.</text>
</comment>
<evidence type="ECO:0000256" key="1">
    <source>
        <dbReference type="SAM" id="MobiDB-lite"/>
    </source>
</evidence>
<accession>K0YRP2</accession>
<gene>
    <name evidence="2" type="ORF">HMPREF9241_00886</name>
</gene>
<feature type="compositionally biased region" description="Polar residues" evidence="1">
    <location>
        <begin position="224"/>
        <end position="267"/>
    </location>
</feature>
<evidence type="ECO:0000313" key="2">
    <source>
        <dbReference type="EMBL" id="EJZ86261.1"/>
    </source>
</evidence>
<feature type="region of interest" description="Disordered" evidence="1">
    <location>
        <begin position="190"/>
        <end position="278"/>
    </location>
</feature>